<reference evidence="1 2" key="1">
    <citation type="submission" date="2019-10" db="EMBL/GenBank/DDBJ databases">
        <title>Draft Genome Sequence of the Caffeine Degrading Methylotroph Methylorubrum populi PINKEL.</title>
        <authorList>
            <person name="Dawson S.C."/>
            <person name="Zhang X."/>
            <person name="Wright M.E."/>
            <person name="Sharma G."/>
            <person name="Langner J.T."/>
            <person name="Ditty J.L."/>
            <person name="Subuyuj G.A."/>
        </authorList>
    </citation>
    <scope>NUCLEOTIDE SEQUENCE [LARGE SCALE GENOMIC DNA]</scope>
    <source>
        <strain evidence="1 2">Pinkel</strain>
    </source>
</reference>
<dbReference type="EMBL" id="WEKV01000014">
    <property type="protein sequence ID" value="KAB7783993.1"/>
    <property type="molecule type" value="Genomic_DNA"/>
</dbReference>
<sequence length="42" mass="4719">MKSELPAKIQGHFSDVQITGRVHEPGRMLTVICFPSDNHEGR</sequence>
<proteinExistence type="predicted"/>
<dbReference type="AlphaFoldDB" id="A0A833J3K1"/>
<evidence type="ECO:0000313" key="2">
    <source>
        <dbReference type="Proteomes" id="UP000469949"/>
    </source>
</evidence>
<evidence type="ECO:0000313" key="1">
    <source>
        <dbReference type="EMBL" id="KAB7783993.1"/>
    </source>
</evidence>
<organism evidence="1 2">
    <name type="scientific">Methylorubrum populi</name>
    <dbReference type="NCBI Taxonomy" id="223967"/>
    <lineage>
        <taxon>Bacteria</taxon>
        <taxon>Pseudomonadati</taxon>
        <taxon>Pseudomonadota</taxon>
        <taxon>Alphaproteobacteria</taxon>
        <taxon>Hyphomicrobiales</taxon>
        <taxon>Methylobacteriaceae</taxon>
        <taxon>Methylorubrum</taxon>
    </lineage>
</organism>
<dbReference type="Proteomes" id="UP000469949">
    <property type="component" value="Unassembled WGS sequence"/>
</dbReference>
<comment type="caution">
    <text evidence="1">The sequence shown here is derived from an EMBL/GenBank/DDBJ whole genome shotgun (WGS) entry which is preliminary data.</text>
</comment>
<gene>
    <name evidence="1" type="ORF">F8B43_3916</name>
</gene>
<accession>A0A833J3K1</accession>
<name>A0A833J3K1_9HYPH</name>
<protein>
    <submittedName>
        <fullName evidence="1">Uncharacterized protein</fullName>
    </submittedName>
</protein>